<comment type="similarity">
    <text evidence="1">Belongs to the FAH family.</text>
</comment>
<name>A0A381VIB7_9ZZZZ</name>
<dbReference type="InterPro" id="IPR036663">
    <property type="entry name" value="Fumarylacetoacetase_C_sf"/>
</dbReference>
<dbReference type="EMBL" id="UINC01008761">
    <property type="protein sequence ID" value="SVA39397.1"/>
    <property type="molecule type" value="Genomic_DNA"/>
</dbReference>
<proteinExistence type="inferred from homology"/>
<dbReference type="GO" id="GO:0046872">
    <property type="term" value="F:metal ion binding"/>
    <property type="evidence" value="ECO:0007669"/>
    <property type="project" value="UniProtKB-KW"/>
</dbReference>
<gene>
    <name evidence="4" type="ORF">METZ01_LOCUS92251</name>
</gene>
<dbReference type="Gene3D" id="3.90.850.10">
    <property type="entry name" value="Fumarylacetoacetase-like, C-terminal domain"/>
    <property type="match status" value="1"/>
</dbReference>
<sequence length="315" mass="34873">MKLVLFDDERPGILKSDGIVDISEVVSSADLDSGQESMQFIINNMSDLRSEISDFCTNAELKPLTDIKLMPPLPRPSKILCMGGNYREFGARDPEPMWGFLKDRDSVIGPDDTVILPEVDANIFHHEAELVVVFGQSGKSISKSDAMDYVFGYTCGVDVSARIYSGARGFSRNTDSLLISEHKSHRTFAPIGPCITTKDEIKAPHNLGVQLRVNDELRVDYNTSDTAHSIEESIEFVSNLEEINPGDVLFLGTNHQGLGAMQNDDLINIEIERVGEFSFNVSDPLRRRWDRGIDELTAKDIREGTGGPGAKVRPL</sequence>
<dbReference type="InterPro" id="IPR011234">
    <property type="entry name" value="Fumarylacetoacetase-like_C"/>
</dbReference>
<dbReference type="AlphaFoldDB" id="A0A381VIB7"/>
<evidence type="ECO:0000256" key="1">
    <source>
        <dbReference type="ARBA" id="ARBA00010211"/>
    </source>
</evidence>
<feature type="domain" description="Fumarylacetoacetase-like C-terminal" evidence="3">
    <location>
        <begin position="79"/>
        <end position="281"/>
    </location>
</feature>
<keyword evidence="2" id="KW-0479">Metal-binding</keyword>
<evidence type="ECO:0000256" key="2">
    <source>
        <dbReference type="ARBA" id="ARBA00022723"/>
    </source>
</evidence>
<reference evidence="4" key="1">
    <citation type="submission" date="2018-05" db="EMBL/GenBank/DDBJ databases">
        <authorList>
            <person name="Lanie J.A."/>
            <person name="Ng W.-L."/>
            <person name="Kazmierczak K.M."/>
            <person name="Andrzejewski T.M."/>
            <person name="Davidsen T.M."/>
            <person name="Wayne K.J."/>
            <person name="Tettelin H."/>
            <person name="Glass J.I."/>
            <person name="Rusch D."/>
            <person name="Podicherti R."/>
            <person name="Tsui H.-C.T."/>
            <person name="Winkler M.E."/>
        </authorList>
    </citation>
    <scope>NUCLEOTIDE SEQUENCE</scope>
</reference>
<dbReference type="InterPro" id="IPR051121">
    <property type="entry name" value="FAH"/>
</dbReference>
<dbReference type="PANTHER" id="PTHR42796">
    <property type="entry name" value="FUMARYLACETOACETATE HYDROLASE DOMAIN-CONTAINING PROTEIN 2A-RELATED"/>
    <property type="match status" value="1"/>
</dbReference>
<dbReference type="GO" id="GO:0003824">
    <property type="term" value="F:catalytic activity"/>
    <property type="evidence" value="ECO:0007669"/>
    <property type="project" value="InterPro"/>
</dbReference>
<evidence type="ECO:0000313" key="4">
    <source>
        <dbReference type="EMBL" id="SVA39397.1"/>
    </source>
</evidence>
<organism evidence="4">
    <name type="scientific">marine metagenome</name>
    <dbReference type="NCBI Taxonomy" id="408172"/>
    <lineage>
        <taxon>unclassified sequences</taxon>
        <taxon>metagenomes</taxon>
        <taxon>ecological metagenomes</taxon>
    </lineage>
</organism>
<dbReference type="PANTHER" id="PTHR42796:SF4">
    <property type="entry name" value="FUMARYLACETOACETATE HYDROLASE DOMAIN-CONTAINING PROTEIN 2A"/>
    <property type="match status" value="1"/>
</dbReference>
<accession>A0A381VIB7</accession>
<protein>
    <recommendedName>
        <fullName evidence="3">Fumarylacetoacetase-like C-terminal domain-containing protein</fullName>
    </recommendedName>
</protein>
<dbReference type="GO" id="GO:0044281">
    <property type="term" value="P:small molecule metabolic process"/>
    <property type="evidence" value="ECO:0007669"/>
    <property type="project" value="UniProtKB-ARBA"/>
</dbReference>
<dbReference type="Pfam" id="PF01557">
    <property type="entry name" value="FAA_hydrolase"/>
    <property type="match status" value="1"/>
</dbReference>
<evidence type="ECO:0000259" key="3">
    <source>
        <dbReference type="Pfam" id="PF01557"/>
    </source>
</evidence>
<dbReference type="SUPFAM" id="SSF56529">
    <property type="entry name" value="FAH"/>
    <property type="match status" value="1"/>
</dbReference>